<name>A0A1H5NE14_9MICO</name>
<evidence type="ECO:0000313" key="2">
    <source>
        <dbReference type="Proteomes" id="UP000199220"/>
    </source>
</evidence>
<reference evidence="2" key="1">
    <citation type="submission" date="2016-10" db="EMBL/GenBank/DDBJ databases">
        <authorList>
            <person name="Varghese N."/>
            <person name="Submissions S."/>
        </authorList>
    </citation>
    <scope>NUCLEOTIDE SEQUENCE [LARGE SCALE GENOMIC DNA]</scope>
    <source>
        <strain evidence="2">DSM 21368</strain>
    </source>
</reference>
<gene>
    <name evidence="1" type="ORF">SAMN04488554_4240</name>
</gene>
<dbReference type="AlphaFoldDB" id="A0A1H5NE14"/>
<proteinExistence type="predicted"/>
<sequence length="102" mass="10855">MLLQLAALYVPQTPDGAPSPPGSDKALHVLIFALVMLTGRLARYPSIPLAIGLAAHAGISELIQHLLLPARSGDLLDVVADLAGIAVGWYVASMITRHRLRR</sequence>
<dbReference type="Proteomes" id="UP000199220">
    <property type="component" value="Unassembled WGS sequence"/>
</dbReference>
<evidence type="ECO:0008006" key="3">
    <source>
        <dbReference type="Google" id="ProtNLM"/>
    </source>
</evidence>
<dbReference type="EMBL" id="FNTX01000002">
    <property type="protein sequence ID" value="SEE99795.1"/>
    <property type="molecule type" value="Genomic_DNA"/>
</dbReference>
<accession>A0A1H5NE14</accession>
<evidence type="ECO:0000313" key="1">
    <source>
        <dbReference type="EMBL" id="SEE99795.1"/>
    </source>
</evidence>
<keyword evidence="2" id="KW-1185">Reference proteome</keyword>
<protein>
    <recommendedName>
        <fullName evidence="3">VanZ family protein</fullName>
    </recommendedName>
</protein>
<dbReference type="STRING" id="648782.SAMN04488554_4240"/>
<organism evidence="1 2">
    <name type="scientific">Ruania alba</name>
    <dbReference type="NCBI Taxonomy" id="648782"/>
    <lineage>
        <taxon>Bacteria</taxon>
        <taxon>Bacillati</taxon>
        <taxon>Actinomycetota</taxon>
        <taxon>Actinomycetes</taxon>
        <taxon>Micrococcales</taxon>
        <taxon>Ruaniaceae</taxon>
        <taxon>Ruania</taxon>
    </lineage>
</organism>